<dbReference type="EMBL" id="CAJOBF010008431">
    <property type="protein sequence ID" value="CAF4255510.1"/>
    <property type="molecule type" value="Genomic_DNA"/>
</dbReference>
<accession>A0A820EXI9</accession>
<evidence type="ECO:0000313" key="3">
    <source>
        <dbReference type="EMBL" id="CAF4316453.1"/>
    </source>
</evidence>
<dbReference type="Proteomes" id="UP000663866">
    <property type="component" value="Unassembled WGS sequence"/>
</dbReference>
<dbReference type="AlphaFoldDB" id="A0A820EXI9"/>
<dbReference type="EMBL" id="CAJOBG010018712">
    <property type="protein sequence ID" value="CAF4316453.1"/>
    <property type="molecule type" value="Genomic_DNA"/>
</dbReference>
<protein>
    <submittedName>
        <fullName evidence="2">Uncharacterized protein</fullName>
    </submittedName>
</protein>
<proteinExistence type="predicted"/>
<feature type="transmembrane region" description="Helical" evidence="1">
    <location>
        <begin position="38"/>
        <end position="65"/>
    </location>
</feature>
<comment type="caution">
    <text evidence="2">The sequence shown here is derived from an EMBL/GenBank/DDBJ whole genome shotgun (WGS) entry which is preliminary data.</text>
</comment>
<evidence type="ECO:0000313" key="4">
    <source>
        <dbReference type="Proteomes" id="UP000663842"/>
    </source>
</evidence>
<gene>
    <name evidence="3" type="ORF">OVN521_LOCUS31829</name>
    <name evidence="2" type="ORF">UXM345_LOCUS30979</name>
</gene>
<sequence>MPERRDINLSIPHDFSSKSSSVSLMAVKSTTENFFSRWWFVAVVGLIVSATVIISIGIIVVIFVINSSRATMTSTRIPYHLGLLTTGSLTRNLLFSPGIEQQSSSHKFSVFIF</sequence>
<reference evidence="2" key="1">
    <citation type="submission" date="2021-02" db="EMBL/GenBank/DDBJ databases">
        <authorList>
            <person name="Nowell W R."/>
        </authorList>
    </citation>
    <scope>NUCLEOTIDE SEQUENCE</scope>
</reference>
<evidence type="ECO:0000256" key="1">
    <source>
        <dbReference type="SAM" id="Phobius"/>
    </source>
</evidence>
<keyword evidence="1" id="KW-0812">Transmembrane</keyword>
<name>A0A820EXI9_9BILA</name>
<keyword evidence="5" id="KW-1185">Reference proteome</keyword>
<evidence type="ECO:0000313" key="5">
    <source>
        <dbReference type="Proteomes" id="UP000663866"/>
    </source>
</evidence>
<keyword evidence="1" id="KW-0472">Membrane</keyword>
<dbReference type="Proteomes" id="UP000663842">
    <property type="component" value="Unassembled WGS sequence"/>
</dbReference>
<evidence type="ECO:0000313" key="2">
    <source>
        <dbReference type="EMBL" id="CAF4255510.1"/>
    </source>
</evidence>
<keyword evidence="1" id="KW-1133">Transmembrane helix</keyword>
<organism evidence="2 4">
    <name type="scientific">Rotaria magnacalcarata</name>
    <dbReference type="NCBI Taxonomy" id="392030"/>
    <lineage>
        <taxon>Eukaryota</taxon>
        <taxon>Metazoa</taxon>
        <taxon>Spiralia</taxon>
        <taxon>Gnathifera</taxon>
        <taxon>Rotifera</taxon>
        <taxon>Eurotatoria</taxon>
        <taxon>Bdelloidea</taxon>
        <taxon>Philodinida</taxon>
        <taxon>Philodinidae</taxon>
        <taxon>Rotaria</taxon>
    </lineage>
</organism>